<keyword evidence="3" id="KW-1185">Reference proteome</keyword>
<accession>A0A9P4J1E4</accession>
<evidence type="ECO:0000313" key="2">
    <source>
        <dbReference type="EMBL" id="KAF2151525.1"/>
    </source>
</evidence>
<feature type="chain" id="PRO_5040368651" description="AA1-like domain-containing protein" evidence="1">
    <location>
        <begin position="21"/>
        <end position="182"/>
    </location>
</feature>
<dbReference type="AlphaFoldDB" id="A0A9P4J1E4"/>
<organism evidence="2 3">
    <name type="scientific">Myriangium duriaei CBS 260.36</name>
    <dbReference type="NCBI Taxonomy" id="1168546"/>
    <lineage>
        <taxon>Eukaryota</taxon>
        <taxon>Fungi</taxon>
        <taxon>Dikarya</taxon>
        <taxon>Ascomycota</taxon>
        <taxon>Pezizomycotina</taxon>
        <taxon>Dothideomycetes</taxon>
        <taxon>Dothideomycetidae</taxon>
        <taxon>Myriangiales</taxon>
        <taxon>Myriangiaceae</taxon>
        <taxon>Myriangium</taxon>
    </lineage>
</organism>
<keyword evidence="1" id="KW-0732">Signal</keyword>
<sequence length="182" mass="19395">MIFDKSSLLSLLCLTASSLAKSTENTPSSTVSGPRTLTTFSVVTMTATSSSSTGTPAGNWTLKNFVTEQRFGLTTLSFDFSDTKSSAKGTCATTLTHRYESDSCGNPSNYFVNINRTGNGQWPLNITMNAYLGQKQPVGVLSLIGPGKQGISCSTTSVSTICKAKAPLMIEYSYQNYYVNGA</sequence>
<reference evidence="2" key="1">
    <citation type="journal article" date="2020" name="Stud. Mycol.">
        <title>101 Dothideomycetes genomes: a test case for predicting lifestyles and emergence of pathogens.</title>
        <authorList>
            <person name="Haridas S."/>
            <person name="Albert R."/>
            <person name="Binder M."/>
            <person name="Bloem J."/>
            <person name="Labutti K."/>
            <person name="Salamov A."/>
            <person name="Andreopoulos B."/>
            <person name="Baker S."/>
            <person name="Barry K."/>
            <person name="Bills G."/>
            <person name="Bluhm B."/>
            <person name="Cannon C."/>
            <person name="Castanera R."/>
            <person name="Culley D."/>
            <person name="Daum C."/>
            <person name="Ezra D."/>
            <person name="Gonzalez J."/>
            <person name="Henrissat B."/>
            <person name="Kuo A."/>
            <person name="Liang C."/>
            <person name="Lipzen A."/>
            <person name="Lutzoni F."/>
            <person name="Magnuson J."/>
            <person name="Mondo S."/>
            <person name="Nolan M."/>
            <person name="Ohm R."/>
            <person name="Pangilinan J."/>
            <person name="Park H.-J."/>
            <person name="Ramirez L."/>
            <person name="Alfaro M."/>
            <person name="Sun H."/>
            <person name="Tritt A."/>
            <person name="Yoshinaga Y."/>
            <person name="Zwiers L.-H."/>
            <person name="Turgeon B."/>
            <person name="Goodwin S."/>
            <person name="Spatafora J."/>
            <person name="Crous P."/>
            <person name="Grigoriev I."/>
        </authorList>
    </citation>
    <scope>NUCLEOTIDE SEQUENCE</scope>
    <source>
        <strain evidence="2">CBS 260.36</strain>
    </source>
</reference>
<protein>
    <recommendedName>
        <fullName evidence="4">AA1-like domain-containing protein</fullName>
    </recommendedName>
</protein>
<dbReference type="EMBL" id="ML996088">
    <property type="protein sequence ID" value="KAF2151525.1"/>
    <property type="molecule type" value="Genomic_DNA"/>
</dbReference>
<comment type="caution">
    <text evidence="2">The sequence shown here is derived from an EMBL/GenBank/DDBJ whole genome shotgun (WGS) entry which is preliminary data.</text>
</comment>
<evidence type="ECO:0000256" key="1">
    <source>
        <dbReference type="SAM" id="SignalP"/>
    </source>
</evidence>
<evidence type="ECO:0008006" key="4">
    <source>
        <dbReference type="Google" id="ProtNLM"/>
    </source>
</evidence>
<dbReference type="Proteomes" id="UP000799439">
    <property type="component" value="Unassembled WGS sequence"/>
</dbReference>
<name>A0A9P4J1E4_9PEZI</name>
<proteinExistence type="predicted"/>
<feature type="signal peptide" evidence="1">
    <location>
        <begin position="1"/>
        <end position="20"/>
    </location>
</feature>
<evidence type="ECO:0000313" key="3">
    <source>
        <dbReference type="Proteomes" id="UP000799439"/>
    </source>
</evidence>
<gene>
    <name evidence="2" type="ORF">K461DRAFT_174396</name>
</gene>